<dbReference type="PANTHER" id="PTHR31465:SF9">
    <property type="entry name" value="SPHINGOID LONG-CHAIN BASE TRANSPORTER RSB1"/>
    <property type="match status" value="1"/>
</dbReference>
<dbReference type="Pfam" id="PF04479">
    <property type="entry name" value="RTA1"/>
    <property type="match status" value="1"/>
</dbReference>
<protein>
    <recommendedName>
        <fullName evidence="8">Sphingoid long-chain base transporter RSB1</fullName>
    </recommendedName>
</protein>
<keyword evidence="12" id="KW-1185">Reference proteome</keyword>
<dbReference type="KEGG" id="pic:PICST_67900"/>
<evidence type="ECO:0000256" key="2">
    <source>
        <dbReference type="ARBA" id="ARBA00009969"/>
    </source>
</evidence>
<dbReference type="EMBL" id="CP000499">
    <property type="protein sequence ID" value="ABN66877.2"/>
    <property type="molecule type" value="Genomic_DNA"/>
</dbReference>
<organism evidence="11 12">
    <name type="scientific">Scheffersomyces stipitis (strain ATCC 58785 / CBS 6054 / NBRC 10063 / NRRL Y-11545)</name>
    <name type="common">Yeast</name>
    <name type="synonym">Pichia stipitis</name>
    <dbReference type="NCBI Taxonomy" id="322104"/>
    <lineage>
        <taxon>Eukaryota</taxon>
        <taxon>Fungi</taxon>
        <taxon>Dikarya</taxon>
        <taxon>Ascomycota</taxon>
        <taxon>Saccharomycotina</taxon>
        <taxon>Pichiomycetes</taxon>
        <taxon>Debaryomycetaceae</taxon>
        <taxon>Scheffersomyces</taxon>
    </lineage>
</organism>
<dbReference type="GO" id="GO:0000324">
    <property type="term" value="C:fungal-type vacuole"/>
    <property type="evidence" value="ECO:0007669"/>
    <property type="project" value="TreeGrafter"/>
</dbReference>
<feature type="transmembrane region" description="Helical" evidence="10">
    <location>
        <begin position="344"/>
        <end position="363"/>
    </location>
</feature>
<keyword evidence="5" id="KW-0445">Lipid transport</keyword>
<feature type="transmembrane region" description="Helical" evidence="10">
    <location>
        <begin position="173"/>
        <end position="200"/>
    </location>
</feature>
<dbReference type="InterPro" id="IPR007568">
    <property type="entry name" value="RTA1"/>
</dbReference>
<feature type="compositionally biased region" description="Polar residues" evidence="9">
    <location>
        <begin position="488"/>
        <end position="507"/>
    </location>
</feature>
<keyword evidence="4 10" id="KW-1133">Transmembrane helix</keyword>
<evidence type="ECO:0000256" key="7">
    <source>
        <dbReference type="ARBA" id="ARBA00037472"/>
    </source>
</evidence>
<comment type="similarity">
    <text evidence="2">Belongs to the lipid-translocating exporter (LTE) (TC 9.A.26.1) family.</text>
</comment>
<feature type="compositionally biased region" description="Polar residues" evidence="9">
    <location>
        <begin position="457"/>
        <end position="469"/>
    </location>
</feature>
<feature type="region of interest" description="Disordered" evidence="9">
    <location>
        <begin position="423"/>
        <end position="507"/>
    </location>
</feature>
<keyword evidence="5" id="KW-0813">Transport</keyword>
<dbReference type="GO" id="GO:0005886">
    <property type="term" value="C:plasma membrane"/>
    <property type="evidence" value="ECO:0007669"/>
    <property type="project" value="UniProtKB-SubCell"/>
</dbReference>
<keyword evidence="6 10" id="KW-0472">Membrane</keyword>
<dbReference type="GO" id="GO:0006869">
    <property type="term" value="P:lipid transport"/>
    <property type="evidence" value="ECO:0007669"/>
    <property type="project" value="UniProtKB-KW"/>
</dbReference>
<feature type="transmembrane region" description="Helical" evidence="10">
    <location>
        <begin position="141"/>
        <end position="161"/>
    </location>
</feature>
<dbReference type="OrthoDB" id="3358017at2759"/>
<dbReference type="InParanoid" id="A3LW05"/>
<feature type="compositionally biased region" description="Acidic residues" evidence="9">
    <location>
        <begin position="424"/>
        <end position="449"/>
    </location>
</feature>
<feature type="compositionally biased region" description="Basic and acidic residues" evidence="9">
    <location>
        <begin position="470"/>
        <end position="486"/>
    </location>
</feature>
<dbReference type="HOGENOM" id="CLU_033465_6_3_1"/>
<feature type="transmembrane region" description="Helical" evidence="10">
    <location>
        <begin position="383"/>
        <end position="403"/>
    </location>
</feature>
<evidence type="ECO:0000256" key="8">
    <source>
        <dbReference type="ARBA" id="ARBA00041117"/>
    </source>
</evidence>
<feature type="transmembrane region" description="Helical" evidence="10">
    <location>
        <begin position="251"/>
        <end position="275"/>
    </location>
</feature>
<proteinExistence type="inferred from homology"/>
<comment type="subcellular location">
    <subcellularLocation>
        <location evidence="1">Cell membrane</location>
        <topology evidence="1">Multi-pass membrane protein</topology>
    </subcellularLocation>
</comment>
<reference evidence="11 12" key="1">
    <citation type="journal article" date="2007" name="Nat. Biotechnol.">
        <title>Genome sequence of the lignocellulose-bioconverting and xylose-fermenting yeast Pichia stipitis.</title>
        <authorList>
            <person name="Jeffries T.W."/>
            <person name="Grigoriev I.V."/>
            <person name="Grimwood J."/>
            <person name="Laplaza J.M."/>
            <person name="Aerts A."/>
            <person name="Salamov A."/>
            <person name="Schmutz J."/>
            <person name="Lindquist E."/>
            <person name="Dehal P."/>
            <person name="Shapiro H."/>
            <person name="Jin Y.S."/>
            <person name="Passoth V."/>
            <person name="Richardson P.M."/>
        </authorList>
    </citation>
    <scope>NUCLEOTIDE SEQUENCE [LARGE SCALE GENOMIC DNA]</scope>
    <source>
        <strain evidence="12">ATCC 58785 / CBS 6054 / NBRC 10063 / NRRL Y-11545</strain>
    </source>
</reference>
<dbReference type="PANTHER" id="PTHR31465">
    <property type="entry name" value="PROTEIN RTA1-RELATED"/>
    <property type="match status" value="1"/>
</dbReference>
<dbReference type="Proteomes" id="UP000002258">
    <property type="component" value="Chromosome 5"/>
</dbReference>
<dbReference type="OMA" id="THEAYIM"/>
<evidence type="ECO:0000313" key="11">
    <source>
        <dbReference type="EMBL" id="ABN66877.2"/>
    </source>
</evidence>
<gene>
    <name evidence="11" type="primary">RTA1</name>
    <name evidence="11" type="ORF">PICST_67900</name>
</gene>
<evidence type="ECO:0000256" key="9">
    <source>
        <dbReference type="SAM" id="MobiDB-lite"/>
    </source>
</evidence>
<evidence type="ECO:0000256" key="4">
    <source>
        <dbReference type="ARBA" id="ARBA00022989"/>
    </source>
</evidence>
<dbReference type="FunCoup" id="A3LW05">
    <property type="interactions" value="49"/>
</dbReference>
<feature type="transmembrane region" description="Helical" evidence="10">
    <location>
        <begin position="212"/>
        <end position="231"/>
    </location>
</feature>
<name>A3LW05_PICST</name>
<dbReference type="eggNOG" id="ENOG502QU4U">
    <property type="taxonomic scope" value="Eukaryota"/>
</dbReference>
<keyword evidence="3 10" id="KW-0812">Transmembrane</keyword>
<evidence type="ECO:0000256" key="6">
    <source>
        <dbReference type="ARBA" id="ARBA00023136"/>
    </source>
</evidence>
<dbReference type="AlphaFoldDB" id="A3LW05"/>
<evidence type="ECO:0000256" key="5">
    <source>
        <dbReference type="ARBA" id="ARBA00023055"/>
    </source>
</evidence>
<dbReference type="GeneID" id="4839299"/>
<accession>A3LW05</accession>
<evidence type="ECO:0000256" key="10">
    <source>
        <dbReference type="SAM" id="Phobius"/>
    </source>
</evidence>
<evidence type="ECO:0000313" key="12">
    <source>
        <dbReference type="Proteomes" id="UP000002258"/>
    </source>
</evidence>
<evidence type="ECO:0000256" key="3">
    <source>
        <dbReference type="ARBA" id="ARBA00022692"/>
    </source>
</evidence>
<dbReference type="RefSeq" id="XP_001384906.2">
    <property type="nucleotide sequence ID" value="XM_001384869.1"/>
</dbReference>
<feature type="transmembrane region" description="Helical" evidence="10">
    <location>
        <begin position="116"/>
        <end position="134"/>
    </location>
</feature>
<evidence type="ECO:0000256" key="1">
    <source>
        <dbReference type="ARBA" id="ARBA00004651"/>
    </source>
</evidence>
<sequence length="507" mass="56561">MSQFFPDGLLTSLPTKTTLLSVNPTKSAALLSKLTSATAAIATKHGKGGVQATRALIGAQASLAIISAEGVIATATDSSVLAEATDAIFRATVNLQELAWDMNVYDIRRLDRGGNIFYLVIFALTAFFTCFMCIKSRYHWYNVAFSGGLLLEFIGFLGRVLSFTDMTDSNFFIMQLVCLTIAPAFLMGGIYFLFAQLVAIHGRKFSLLKPMWYSYLFIGCDILSLVIQSAGGAQASYASNNGTDATPGTRVMIAGIGFQVAAMSVFMVFWGFFLVRLYFKRDHRHNDVEEVDEKTAEVEPVLHKKSFKNFLILHLNGKKAQQFKSSYLEQFYNPRYAEIRQRKLYNWFPLVISASVIVIYIRCVYRVVELAQGFSGYLITHEVYLFVLDAMMISIVALLFMVFHPYFVLGPEVTVTVKSIKNNEDEEPHQDSSEVEEEGVGVGEGEGEVTEPKIQDQEGTVTVTVSNEALNDKQGTREETATREDTQEGSYSEQSLENPFQKPTENW</sequence>
<comment type="function">
    <text evidence="7">Catalyzes the ATP-dependent translocation of sphingoid long-chain bases (LCBs) from the cytoplasmic site toward the extracytoplasmic side of the membrane (flip-flop). Involved in the establishment of the functional lipid asymmetry of the plasma membrane. Regulates intracellular levels of LCBs, sphingolipid precursors that are growth inhibitory at increased levels.</text>
</comment>